<proteinExistence type="predicted"/>
<comment type="caution">
    <text evidence="3">The sequence shown here is derived from an EMBL/GenBank/DDBJ whole genome shotgun (WGS) entry which is preliminary data.</text>
</comment>
<evidence type="ECO:0000256" key="1">
    <source>
        <dbReference type="ARBA" id="ARBA00022737"/>
    </source>
</evidence>
<dbReference type="SUPFAM" id="SSF82185">
    <property type="entry name" value="Histone H3 K4-specific methyltransferase SET7/9 N-terminal domain"/>
    <property type="match status" value="2"/>
</dbReference>
<dbReference type="PANTHER" id="PTHR43215">
    <property type="entry name" value="RADIAL SPOKE HEAD 1 HOMOLOG"/>
    <property type="match status" value="1"/>
</dbReference>
<reference evidence="3 4" key="1">
    <citation type="journal article" date="2024" name="Science">
        <title>Giant polyketide synthase enzymes in the biosynthesis of giant marine polyether toxins.</title>
        <authorList>
            <person name="Fallon T.R."/>
            <person name="Shende V.V."/>
            <person name="Wierzbicki I.H."/>
            <person name="Pendleton A.L."/>
            <person name="Watervoot N.F."/>
            <person name="Auber R.P."/>
            <person name="Gonzalez D.J."/>
            <person name="Wisecaver J.H."/>
            <person name="Moore B.S."/>
        </authorList>
    </citation>
    <scope>NUCLEOTIDE SEQUENCE [LARGE SCALE GENOMIC DNA]</scope>
    <source>
        <strain evidence="3 4">12B1</strain>
    </source>
</reference>
<evidence type="ECO:0008006" key="5">
    <source>
        <dbReference type="Google" id="ProtNLM"/>
    </source>
</evidence>
<dbReference type="InterPro" id="IPR003409">
    <property type="entry name" value="MORN"/>
</dbReference>
<dbReference type="PANTHER" id="PTHR43215:SF14">
    <property type="entry name" value="RADIAL SPOKE HEAD 1 HOMOLOG"/>
    <property type="match status" value="1"/>
</dbReference>
<organism evidence="3 4">
    <name type="scientific">Prymnesium parvum</name>
    <name type="common">Toxic golden alga</name>
    <dbReference type="NCBI Taxonomy" id="97485"/>
    <lineage>
        <taxon>Eukaryota</taxon>
        <taxon>Haptista</taxon>
        <taxon>Haptophyta</taxon>
        <taxon>Prymnesiophyceae</taxon>
        <taxon>Prymnesiales</taxon>
        <taxon>Prymnesiaceae</taxon>
        <taxon>Prymnesium</taxon>
    </lineage>
</organism>
<evidence type="ECO:0000313" key="4">
    <source>
        <dbReference type="Proteomes" id="UP001515480"/>
    </source>
</evidence>
<evidence type="ECO:0000313" key="3">
    <source>
        <dbReference type="EMBL" id="KAL1515967.1"/>
    </source>
</evidence>
<dbReference type="AlphaFoldDB" id="A0AB34J9H3"/>
<accession>A0AB34J9H3</accession>
<evidence type="ECO:0000256" key="2">
    <source>
        <dbReference type="SAM" id="MobiDB-lite"/>
    </source>
</evidence>
<feature type="region of interest" description="Disordered" evidence="2">
    <location>
        <begin position="1"/>
        <end position="51"/>
    </location>
</feature>
<keyword evidence="1" id="KW-0677">Repeat</keyword>
<dbReference type="Proteomes" id="UP001515480">
    <property type="component" value="Unassembled WGS sequence"/>
</dbReference>
<dbReference type="Gene3D" id="2.20.110.10">
    <property type="entry name" value="Histone H3 K4-specific methyltransferase SET7/9 N-terminal domain"/>
    <property type="match status" value="2"/>
</dbReference>
<sequence length="292" mass="30560">MGSGRSRPQKPPEGEPPSKAAAGAPAHAKEGGSSKQDVYTDGNGGAGPLNAAGEREGYGVITTASGDQYAGFLVAGKLEGKGRYEYASGAWYEGCFAGGLQQGAGVYHSPNGSQYVGDFAEDTIMEGLGVYSWADGALYFGNFLKGEMHGQGVNCFVNGAVYDGSYKTGKKDGVGVYHFKEGIAKLGRYVEDKFDGVGVQFNAARNEAWKLDGAENLGQISMEEALQIANSFGLGLPPPTDEVRATVKRDSEAAEAEVLRRIEEWGRSVEATVVSAAFIANVIEQSLAASSG</sequence>
<dbReference type="GO" id="GO:0005829">
    <property type="term" value="C:cytosol"/>
    <property type="evidence" value="ECO:0007669"/>
    <property type="project" value="TreeGrafter"/>
</dbReference>
<name>A0AB34J9H3_PRYPA</name>
<dbReference type="EMBL" id="JBGBPQ010000011">
    <property type="protein sequence ID" value="KAL1515967.1"/>
    <property type="molecule type" value="Genomic_DNA"/>
</dbReference>
<gene>
    <name evidence="3" type="ORF">AB1Y20_002580</name>
</gene>
<protein>
    <recommendedName>
        <fullName evidence="5">MORN repeat-containing protein 5</fullName>
    </recommendedName>
</protein>
<feature type="compositionally biased region" description="Low complexity" evidence="2">
    <location>
        <begin position="17"/>
        <end position="26"/>
    </location>
</feature>
<dbReference type="SMART" id="SM00698">
    <property type="entry name" value="MORN"/>
    <property type="match status" value="5"/>
</dbReference>
<keyword evidence="4" id="KW-1185">Reference proteome</keyword>
<dbReference type="Pfam" id="PF02493">
    <property type="entry name" value="MORN"/>
    <property type="match status" value="6"/>
</dbReference>